<keyword evidence="2" id="KW-1185">Reference proteome</keyword>
<reference evidence="1" key="1">
    <citation type="submission" date="2021-03" db="EMBL/GenBank/DDBJ databases">
        <authorList>
            <consortium name="DOE Joint Genome Institute"/>
            <person name="Ahrendt S."/>
            <person name="Looney B.P."/>
            <person name="Miyauchi S."/>
            <person name="Morin E."/>
            <person name="Drula E."/>
            <person name="Courty P.E."/>
            <person name="Chicoki N."/>
            <person name="Fauchery L."/>
            <person name="Kohler A."/>
            <person name="Kuo A."/>
            <person name="Labutti K."/>
            <person name="Pangilinan J."/>
            <person name="Lipzen A."/>
            <person name="Riley R."/>
            <person name="Andreopoulos W."/>
            <person name="He G."/>
            <person name="Johnson J."/>
            <person name="Barry K.W."/>
            <person name="Grigoriev I.V."/>
            <person name="Nagy L."/>
            <person name="Hibbett D."/>
            <person name="Henrissat B."/>
            <person name="Matheny P.B."/>
            <person name="Labbe J."/>
            <person name="Martin F."/>
        </authorList>
    </citation>
    <scope>NUCLEOTIDE SEQUENCE</scope>
    <source>
        <strain evidence="1">HHB10654</strain>
    </source>
</reference>
<reference evidence="1" key="2">
    <citation type="journal article" date="2022" name="New Phytol.">
        <title>Evolutionary transition to the ectomycorrhizal habit in the genomes of a hyperdiverse lineage of mushroom-forming fungi.</title>
        <authorList>
            <person name="Looney B."/>
            <person name="Miyauchi S."/>
            <person name="Morin E."/>
            <person name="Drula E."/>
            <person name="Courty P.E."/>
            <person name="Kohler A."/>
            <person name="Kuo A."/>
            <person name="LaButti K."/>
            <person name="Pangilinan J."/>
            <person name="Lipzen A."/>
            <person name="Riley R."/>
            <person name="Andreopoulos W."/>
            <person name="He G."/>
            <person name="Johnson J."/>
            <person name="Nolan M."/>
            <person name="Tritt A."/>
            <person name="Barry K.W."/>
            <person name="Grigoriev I.V."/>
            <person name="Nagy L.G."/>
            <person name="Hibbett D."/>
            <person name="Henrissat B."/>
            <person name="Matheny P.B."/>
            <person name="Labbe J."/>
            <person name="Martin F.M."/>
        </authorList>
    </citation>
    <scope>NUCLEOTIDE SEQUENCE</scope>
    <source>
        <strain evidence="1">HHB10654</strain>
    </source>
</reference>
<proteinExistence type="predicted"/>
<accession>A0ACB8SP73</accession>
<organism evidence="1 2">
    <name type="scientific">Artomyces pyxidatus</name>
    <dbReference type="NCBI Taxonomy" id="48021"/>
    <lineage>
        <taxon>Eukaryota</taxon>
        <taxon>Fungi</taxon>
        <taxon>Dikarya</taxon>
        <taxon>Basidiomycota</taxon>
        <taxon>Agaricomycotina</taxon>
        <taxon>Agaricomycetes</taxon>
        <taxon>Russulales</taxon>
        <taxon>Auriscalpiaceae</taxon>
        <taxon>Artomyces</taxon>
    </lineage>
</organism>
<protein>
    <submittedName>
        <fullName evidence="1">Uncharacterized protein</fullName>
    </submittedName>
</protein>
<comment type="caution">
    <text evidence="1">The sequence shown here is derived from an EMBL/GenBank/DDBJ whole genome shotgun (WGS) entry which is preliminary data.</text>
</comment>
<dbReference type="EMBL" id="MU277237">
    <property type="protein sequence ID" value="KAI0058288.1"/>
    <property type="molecule type" value="Genomic_DNA"/>
</dbReference>
<evidence type="ECO:0000313" key="1">
    <source>
        <dbReference type="EMBL" id="KAI0058288.1"/>
    </source>
</evidence>
<gene>
    <name evidence="1" type="ORF">BV25DRAFT_1810998</name>
</gene>
<feature type="non-terminal residue" evidence="1">
    <location>
        <position position="1"/>
    </location>
</feature>
<evidence type="ECO:0000313" key="2">
    <source>
        <dbReference type="Proteomes" id="UP000814140"/>
    </source>
</evidence>
<name>A0ACB8SP73_9AGAM</name>
<dbReference type="Proteomes" id="UP000814140">
    <property type="component" value="Unassembled WGS sequence"/>
</dbReference>
<sequence>LLQDHPLLTWASYRDKFLDESLRLAGCGSVLEETTHCPGCQQDVPATFRCRECVGQEMICKECMCARHLRMPLHMIEVWNGEFFARTTLEQLGICVQLGHPPGITCAYRFSPRKSFTVLHTNGIHKVDLYFCGCSGVEQWTQLRRFGWWPATPLEPQTAATSQVLKQFHLLSLQGKVTGFNYYRALELQTDNTGLLHLPDRLSSFMNIIRQYRHIQMMKRAGRGHAIDGIGGTQPGECAVLCPACPQPGLNLSDDWVDAPASEQWIYRRIIAMDANFRLKNKLRSSAANDPGFHTGLAYFVPEEGYNEHVSNYATQEEVRLLSRCSGFAAIAKANTKNTKGLRATGVGAVSCAKHEYWLPNGLGDLQKGERYCNMDYIFWSSLRGMQNTALLVSYDIACQWSKNVWERMEEAPPELQIRLDHVAVDFAIPKFHLPAHGGPCQVPYSFNYKTGVGMTDGESPERNWASLNGAANSTKEMGPGARHDTLDDHCGHANWRRVVKTGASNWTSIVRRMKAAVLNTTEQVEIFEEFTGKLIAEREEQVPGWITLVEAWDAGDHSENPYECDNESSTISEERLRLAQEEAEHEAAGTLDSAGPGRSAFLLLAMDIEDLQCVHCCQRRLEADVTALQQAQTQEARSSLLRLIFKFRTEQEARMPNIGEQYEIDDTLLSATPEKIKLYLPSDLPSEIRNRHCSAELSNIEGRLRYAQACDALDELRRHLRIRTYLNQYKLKNITGQHANTRARGLQARVDQKVRAAAARYRRCRVAYFSLVGPGDWEFRLQVLNDEDIRGLGERGVRDRELSEIELTRNWNNPERIEEGGLNPGESTRVISWLWFAVGLSADSTDPGLHNALRVEWAKARARAKRWHEEVRRIQHEMLNILRYCSTLSRRWTLARRTRAAAVDQEQYQARVPDRALAEGLQAFALRQAHMFEQLRRSFNDQWTFIRRDAEVFLSAHPRVRYPDGVAA</sequence>